<sequence length="299" mass="34158">MKADKREIVTFVIAALATLVAVWFFLGKMQKEKDTVRTDLYTLVAPASDAILSVNRPAAFTKYILSRDSERDAFASKIPDIYLSIIQNNRNIPWLLLSFHPQGVILYAQAGNNLVGRIEKNTLQKAFGSFAPQKQKRDGITFTYYPDTGNRFFGYYQHEGIWVASYSKKLLEEVAQIQRNRQSYLLPDQDRLRKSFDKNAPLNLMVQSDSLDLYVSLPDSTEWGIRKGWLGADLFMNENHLCYFGSLPYNSTADSLYTSLGDTLVLRLEQAFPQFKVSNQTARENNRMFYTGCFTSKGQ</sequence>
<organism evidence="3 4">
    <name type="scientific">Parabacteroides merdae</name>
    <dbReference type="NCBI Taxonomy" id="46503"/>
    <lineage>
        <taxon>Bacteria</taxon>
        <taxon>Pseudomonadati</taxon>
        <taxon>Bacteroidota</taxon>
        <taxon>Bacteroidia</taxon>
        <taxon>Bacteroidales</taxon>
        <taxon>Tannerellaceae</taxon>
        <taxon>Parabacteroides</taxon>
    </lineage>
</organism>
<evidence type="ECO:0000313" key="5">
    <source>
        <dbReference type="Proteomes" id="UP000285173"/>
    </source>
</evidence>
<keyword evidence="1" id="KW-0812">Transmembrane</keyword>
<dbReference type="Proteomes" id="UP000285173">
    <property type="component" value="Unassembled WGS sequence"/>
</dbReference>
<name>A0A3R6IVY3_9BACT</name>
<dbReference type="Proteomes" id="UP000283732">
    <property type="component" value="Unassembled WGS sequence"/>
</dbReference>
<dbReference type="EMBL" id="QSEF01000003">
    <property type="protein sequence ID" value="RGZ50764.1"/>
    <property type="molecule type" value="Genomic_DNA"/>
</dbReference>
<accession>A0A3R6IVY3</accession>
<evidence type="ECO:0000256" key="1">
    <source>
        <dbReference type="SAM" id="Phobius"/>
    </source>
</evidence>
<dbReference type="EMBL" id="QRKC01000007">
    <property type="protein sequence ID" value="RHH75803.1"/>
    <property type="molecule type" value="Genomic_DNA"/>
</dbReference>
<evidence type="ECO:0000313" key="3">
    <source>
        <dbReference type="EMBL" id="RHH75803.1"/>
    </source>
</evidence>
<dbReference type="RefSeq" id="WP_005642296.1">
    <property type="nucleotide sequence ID" value="NZ_CP081901.1"/>
</dbReference>
<feature type="transmembrane region" description="Helical" evidence="1">
    <location>
        <begin position="7"/>
        <end position="26"/>
    </location>
</feature>
<gene>
    <name evidence="3" type="ORF">DW191_15090</name>
    <name evidence="2" type="ORF">DW986_02840</name>
</gene>
<evidence type="ECO:0008006" key="6">
    <source>
        <dbReference type="Google" id="ProtNLM"/>
    </source>
</evidence>
<keyword evidence="1" id="KW-1133">Transmembrane helix</keyword>
<evidence type="ECO:0000313" key="2">
    <source>
        <dbReference type="EMBL" id="RGZ50764.1"/>
    </source>
</evidence>
<dbReference type="AlphaFoldDB" id="A0A3R6IVY3"/>
<keyword evidence="1" id="KW-0472">Membrane</keyword>
<evidence type="ECO:0000313" key="4">
    <source>
        <dbReference type="Proteomes" id="UP000283732"/>
    </source>
</evidence>
<protein>
    <recommendedName>
        <fullName evidence="6">DUF3352 domain-containing protein</fullName>
    </recommendedName>
</protein>
<comment type="caution">
    <text evidence="3">The sequence shown here is derived from an EMBL/GenBank/DDBJ whole genome shotgun (WGS) entry which is preliminary data.</text>
</comment>
<reference evidence="4 5" key="1">
    <citation type="submission" date="2018-08" db="EMBL/GenBank/DDBJ databases">
        <title>A genome reference for cultivated species of the human gut microbiota.</title>
        <authorList>
            <person name="Zou Y."/>
            <person name="Xue W."/>
            <person name="Luo G."/>
        </authorList>
    </citation>
    <scope>NUCLEOTIDE SEQUENCE [LARGE SCALE GENOMIC DNA]</scope>
    <source>
        <strain evidence="3 4">AM16-50</strain>
        <strain evidence="2 5">AM50-15</strain>
    </source>
</reference>
<proteinExistence type="predicted"/>